<evidence type="ECO:0000256" key="4">
    <source>
        <dbReference type="ARBA" id="ARBA00015492"/>
    </source>
</evidence>
<comment type="subcellular location">
    <subcellularLocation>
        <location evidence="1">Cytoplasm</location>
    </subcellularLocation>
</comment>
<feature type="region of interest" description="Disordered" evidence="14">
    <location>
        <begin position="16"/>
        <end position="37"/>
    </location>
</feature>
<feature type="domain" description="YrdC-like" evidence="15">
    <location>
        <begin position="45"/>
        <end position="263"/>
    </location>
</feature>
<dbReference type="InterPro" id="IPR006070">
    <property type="entry name" value="Sua5-like_dom"/>
</dbReference>
<dbReference type="FunFam" id="3.90.870.10:FF:000008">
    <property type="entry name" value="Threonylcarbamoyl-AMP synthase"/>
    <property type="match status" value="1"/>
</dbReference>
<dbReference type="EMBL" id="KV875093">
    <property type="protein sequence ID" value="OIW34444.1"/>
    <property type="molecule type" value="Genomic_DNA"/>
</dbReference>
<comment type="catalytic activity">
    <reaction evidence="12">
        <text>L-threonine + hydrogencarbonate + ATP = L-threonylcarbamoyladenylate + diphosphate + H2O</text>
        <dbReference type="Rhea" id="RHEA:36407"/>
        <dbReference type="ChEBI" id="CHEBI:15377"/>
        <dbReference type="ChEBI" id="CHEBI:17544"/>
        <dbReference type="ChEBI" id="CHEBI:30616"/>
        <dbReference type="ChEBI" id="CHEBI:33019"/>
        <dbReference type="ChEBI" id="CHEBI:57926"/>
        <dbReference type="ChEBI" id="CHEBI:73682"/>
        <dbReference type="EC" id="2.7.7.87"/>
    </reaction>
</comment>
<accession>A0A1J7JYE6</accession>
<feature type="region of interest" description="Disordered" evidence="14">
    <location>
        <begin position="114"/>
        <end position="138"/>
    </location>
</feature>
<comment type="function">
    <text evidence="13">Required for the formation of a threonylcarbamoyl group on adenosine at position 37 (t(6)A37) in tRNAs that read codons beginning with adenine. Likely catalyzes the conversion of L-threonine, HCO(3)(-)/CO(2) and ATP to give threonylcarbamoyl-AMP (TC-AMP) as the acyladenylate intermediate, with the release of diphosphate. Required for normal translation, by ensuring translation fidelity at the level of codon recognition, appropriate translation initiation selection and maintenance of reading frame. Also involved in telomere replication. Binds to single-stranded telomeric (ssTG) DNA and positively regulates telomere length.</text>
</comment>
<evidence type="ECO:0000256" key="6">
    <source>
        <dbReference type="ARBA" id="ARBA00022679"/>
    </source>
</evidence>
<dbReference type="GO" id="GO:0002949">
    <property type="term" value="P:tRNA threonylcarbamoyladenosine modification"/>
    <property type="evidence" value="ECO:0007669"/>
    <property type="project" value="EnsemblFungi"/>
</dbReference>
<dbReference type="SUPFAM" id="SSF55821">
    <property type="entry name" value="YrdC/RibB"/>
    <property type="match status" value="1"/>
</dbReference>
<dbReference type="GO" id="GO:0006450">
    <property type="term" value="P:regulation of translational fidelity"/>
    <property type="evidence" value="ECO:0007669"/>
    <property type="project" value="EnsemblFungi"/>
</dbReference>
<comment type="similarity">
    <text evidence="2">Belongs to the SUA5 family.</text>
</comment>
<evidence type="ECO:0000256" key="10">
    <source>
        <dbReference type="ARBA" id="ARBA00022840"/>
    </source>
</evidence>
<reference evidence="16 17" key="1">
    <citation type="submission" date="2016-10" db="EMBL/GenBank/DDBJ databases">
        <title>Draft genome sequence of Coniochaeta ligniaria NRRL30616, a lignocellulolytic fungus for bioabatement of inhibitors in plant biomass hydrolysates.</title>
        <authorList>
            <consortium name="DOE Joint Genome Institute"/>
            <person name="Jimenez D.J."/>
            <person name="Hector R.E."/>
            <person name="Riley R."/>
            <person name="Sun H."/>
            <person name="Grigoriev I.V."/>
            <person name="Van Elsas J.D."/>
            <person name="Nichols N.N."/>
        </authorList>
    </citation>
    <scope>NUCLEOTIDE SEQUENCE [LARGE SCALE GENOMIC DNA]</scope>
    <source>
        <strain evidence="16 17">NRRL 30616</strain>
    </source>
</reference>
<dbReference type="GO" id="GO:0005739">
    <property type="term" value="C:mitochondrion"/>
    <property type="evidence" value="ECO:0007669"/>
    <property type="project" value="EnsemblFungi"/>
</dbReference>
<feature type="compositionally biased region" description="Low complexity" evidence="14">
    <location>
        <begin position="114"/>
        <end position="128"/>
    </location>
</feature>
<evidence type="ECO:0000256" key="9">
    <source>
        <dbReference type="ARBA" id="ARBA00022741"/>
    </source>
</evidence>
<evidence type="ECO:0000256" key="12">
    <source>
        <dbReference type="ARBA" id="ARBA00048366"/>
    </source>
</evidence>
<dbReference type="AlphaFoldDB" id="A0A1J7JYE6"/>
<evidence type="ECO:0000256" key="14">
    <source>
        <dbReference type="SAM" id="MobiDB-lite"/>
    </source>
</evidence>
<evidence type="ECO:0000313" key="17">
    <source>
        <dbReference type="Proteomes" id="UP000182658"/>
    </source>
</evidence>
<dbReference type="GO" id="GO:0000049">
    <property type="term" value="F:tRNA binding"/>
    <property type="evidence" value="ECO:0007669"/>
    <property type="project" value="TreeGrafter"/>
</dbReference>
<keyword evidence="9" id="KW-0547">Nucleotide-binding</keyword>
<evidence type="ECO:0000256" key="13">
    <source>
        <dbReference type="ARBA" id="ARBA00056339"/>
    </source>
</evidence>
<dbReference type="InterPro" id="IPR050156">
    <property type="entry name" value="TC-AMP_synthase_SUA5"/>
</dbReference>
<keyword evidence="10" id="KW-0067">ATP-binding</keyword>
<dbReference type="OrthoDB" id="412787at2759"/>
<evidence type="ECO:0000256" key="7">
    <source>
        <dbReference type="ARBA" id="ARBA00022694"/>
    </source>
</evidence>
<dbReference type="PANTHER" id="PTHR17490">
    <property type="entry name" value="SUA5"/>
    <property type="match status" value="1"/>
</dbReference>
<dbReference type="GO" id="GO:0005524">
    <property type="term" value="F:ATP binding"/>
    <property type="evidence" value="ECO:0007669"/>
    <property type="project" value="UniProtKB-KW"/>
</dbReference>
<dbReference type="GO" id="GO:0061710">
    <property type="term" value="F:L-threonylcarbamoyladenylate synthase"/>
    <property type="evidence" value="ECO:0007669"/>
    <property type="project" value="UniProtKB-EC"/>
</dbReference>
<dbReference type="Gene3D" id="3.90.870.10">
    <property type="entry name" value="DHBP synthase"/>
    <property type="match status" value="1"/>
</dbReference>
<dbReference type="GO" id="GO:0043047">
    <property type="term" value="F:single-stranded telomeric DNA binding"/>
    <property type="evidence" value="ECO:0007669"/>
    <property type="project" value="EnsemblFungi"/>
</dbReference>
<dbReference type="STRING" id="1408157.A0A1J7JYE6"/>
<dbReference type="Pfam" id="PF01300">
    <property type="entry name" value="Sua5_yciO_yrdC"/>
    <property type="match status" value="1"/>
</dbReference>
<keyword evidence="17" id="KW-1185">Reference proteome</keyword>
<keyword evidence="5" id="KW-0963">Cytoplasm</keyword>
<dbReference type="PANTHER" id="PTHR17490:SF16">
    <property type="entry name" value="THREONYLCARBAMOYL-AMP SYNTHASE"/>
    <property type="match status" value="1"/>
</dbReference>
<evidence type="ECO:0000259" key="15">
    <source>
        <dbReference type="PROSITE" id="PS51163"/>
    </source>
</evidence>
<organism evidence="16 17">
    <name type="scientific">Coniochaeta ligniaria NRRL 30616</name>
    <dbReference type="NCBI Taxonomy" id="1408157"/>
    <lineage>
        <taxon>Eukaryota</taxon>
        <taxon>Fungi</taxon>
        <taxon>Dikarya</taxon>
        <taxon>Ascomycota</taxon>
        <taxon>Pezizomycotina</taxon>
        <taxon>Sordariomycetes</taxon>
        <taxon>Sordariomycetidae</taxon>
        <taxon>Coniochaetales</taxon>
        <taxon>Coniochaetaceae</taxon>
        <taxon>Coniochaeta</taxon>
    </lineage>
</organism>
<evidence type="ECO:0000256" key="11">
    <source>
        <dbReference type="ARBA" id="ARBA00029774"/>
    </source>
</evidence>
<evidence type="ECO:0000256" key="2">
    <source>
        <dbReference type="ARBA" id="ARBA00007663"/>
    </source>
</evidence>
<dbReference type="PROSITE" id="PS51163">
    <property type="entry name" value="YRDC"/>
    <property type="match status" value="1"/>
</dbReference>
<gene>
    <name evidence="16" type="ORF">CONLIGDRAFT_658375</name>
</gene>
<evidence type="ECO:0000256" key="8">
    <source>
        <dbReference type="ARBA" id="ARBA00022695"/>
    </source>
</evidence>
<dbReference type="InterPro" id="IPR005145">
    <property type="entry name" value="Sua5_C"/>
</dbReference>
<keyword evidence="6" id="KW-0808">Transferase</keyword>
<name>A0A1J7JYE6_9PEZI</name>
<dbReference type="InterPro" id="IPR038385">
    <property type="entry name" value="Sua5/YwlC_C"/>
</dbReference>
<evidence type="ECO:0000313" key="16">
    <source>
        <dbReference type="EMBL" id="OIW34444.1"/>
    </source>
</evidence>
<dbReference type="EC" id="2.7.7.87" evidence="3"/>
<dbReference type="FunCoup" id="A0A1J7JYE6">
    <property type="interactions" value="82"/>
</dbReference>
<protein>
    <recommendedName>
        <fullName evidence="4">Threonylcarbamoyl-AMP synthase</fullName>
        <ecNumber evidence="3">2.7.7.87</ecNumber>
    </recommendedName>
    <alternativeName>
        <fullName evidence="11">L-threonylcarbamoyladenylate synthase</fullName>
    </alternativeName>
</protein>
<dbReference type="InParanoid" id="A0A1J7JYE6"/>
<evidence type="ECO:0000256" key="1">
    <source>
        <dbReference type="ARBA" id="ARBA00004496"/>
    </source>
</evidence>
<dbReference type="Proteomes" id="UP000182658">
    <property type="component" value="Unassembled WGS sequence"/>
</dbReference>
<dbReference type="GO" id="GO:0000723">
    <property type="term" value="P:telomere maintenance"/>
    <property type="evidence" value="ECO:0007669"/>
    <property type="project" value="EnsemblFungi"/>
</dbReference>
<dbReference type="Gene3D" id="3.40.50.11030">
    <property type="entry name" value="Threonylcarbamoyl-AMP synthase, C-terminal domain"/>
    <property type="match status" value="1"/>
</dbReference>
<sequence length="453" mass="47223">METQIIKVTTPRDQLGHFSLSSTNSPSSPLSPLSKWTVPPSAASDPALSLAASHLRDTDTPVAFPTETVYGLGADATRSAAVKGIYAAKGRPSDNPLIVHVCDLDMLRNLLRPASSSTSNTTAPNGSSKQQPTEEVDADPIPPIYQPLIQRFWPGPLTILLPNPSPHSRLAPEVTAGLPTFGARMPASPLARSLISLAGAPLAAPSANASTRPSPTSARHVADDLAGKIALILDSGEPCGVGVESTVVDGLCSPPVVLRPGGVGMDELRRVKGWEGVQKAYRDGAEEGGKVAPRAPGMKYKHYSPRARVVLYEAGRAPGGVAEGDLREVVGEGKGKRTTVGVIRTVGWPVFGGVECERTKVVEAAGGGEEDGEDNLLDLVVVEGKHVGAEGVRVLDLDLGENVKLVAQGLFAGLRELDRRGADVIFIEGVSDGDGIAAAVMNRLRKAASVIKG</sequence>
<feature type="compositionally biased region" description="Low complexity" evidence="14">
    <location>
        <begin position="19"/>
        <end position="37"/>
    </location>
</feature>
<dbReference type="InterPro" id="IPR017945">
    <property type="entry name" value="DHBP_synth_RibB-like_a/b_dom"/>
</dbReference>
<evidence type="ECO:0000256" key="5">
    <source>
        <dbReference type="ARBA" id="ARBA00022490"/>
    </source>
</evidence>
<proteinExistence type="inferred from homology"/>
<keyword evidence="7" id="KW-0819">tRNA processing</keyword>
<evidence type="ECO:0000256" key="3">
    <source>
        <dbReference type="ARBA" id="ARBA00012584"/>
    </source>
</evidence>
<dbReference type="Pfam" id="PF03481">
    <property type="entry name" value="Sua5_C"/>
    <property type="match status" value="1"/>
</dbReference>
<dbReference type="GO" id="GO:0003725">
    <property type="term" value="F:double-stranded RNA binding"/>
    <property type="evidence" value="ECO:0007669"/>
    <property type="project" value="InterPro"/>
</dbReference>
<keyword evidence="8" id="KW-0548">Nucleotidyltransferase</keyword>